<dbReference type="Pfam" id="PF00083">
    <property type="entry name" value="Sugar_tr"/>
    <property type="match status" value="1"/>
</dbReference>
<feature type="domain" description="Major facilitator superfamily (MFS) profile" evidence="10">
    <location>
        <begin position="18"/>
        <end position="448"/>
    </location>
</feature>
<gene>
    <name evidence="11" type="ORF">RI129_009636</name>
</gene>
<name>A0AAN7VCW4_9COLE</name>
<feature type="transmembrane region" description="Helical" evidence="9">
    <location>
        <begin position="116"/>
        <end position="137"/>
    </location>
</feature>
<feature type="transmembrane region" description="Helical" evidence="9">
    <location>
        <begin position="92"/>
        <end position="110"/>
    </location>
</feature>
<comment type="subcellular location">
    <subcellularLocation>
        <location evidence="1">Cell membrane</location>
        <topology evidence="1">Multi-pass membrane protein</topology>
    </subcellularLocation>
</comment>
<keyword evidence="12" id="KW-1185">Reference proteome</keyword>
<dbReference type="InterPro" id="IPR020846">
    <property type="entry name" value="MFS_dom"/>
</dbReference>
<feature type="transmembrane region" description="Helical" evidence="9">
    <location>
        <begin position="397"/>
        <end position="417"/>
    </location>
</feature>
<dbReference type="AlphaFoldDB" id="A0AAN7VCW4"/>
<protein>
    <recommendedName>
        <fullName evidence="10">Major facilitator superfamily (MFS) profile domain-containing protein</fullName>
    </recommendedName>
</protein>
<dbReference type="InterPro" id="IPR050549">
    <property type="entry name" value="MFS_Trehalose_Transporter"/>
</dbReference>
<sequence length="478" mass="52372">MVTMRSFECIKSFRYMQYLSAVSVGILQFSSSLTFMWVSPMLPKLTTPNSNVGVTLTYEEVSWMLSTTGIGEAVGSLLIGVLLDRVGPKRTLLLSSTLLTISSVIFGFANSLTMLVLGRFIAGMGRGITIYCFPIYICEIASKDIRGKLGTIPVFIGVLGNLFSLAAGPYLGYIEFIIICSVFPVIFFFAFLFIPDSPYHLLKAGKRKEAQLSLARFSSLSTSVEEIETKLQEIEETIRQDTGDLTLKQSLCAPNFRKSLVIVSAAKIIVTFCGVTFITTYIQVIAESSNTGLSTKMVSVIYGVIQIPSVLLSGFLVDRFGRKPLYCISSLGAGIALILEGTYLYLQGLYNLQSIAFMPILFLIAYQLSVSFGLTYLPTLLVGELFTTRTKKIGGPLAMSLSSLVAFGSVKICGSLFESWGMYTLFWIFGGFCVLGILFALYVLPETKGKSFDEIQKSLLSTKNVVNSKGLELIPLKE</sequence>
<comment type="caution">
    <text evidence="11">The sequence shown here is derived from an EMBL/GenBank/DDBJ whole genome shotgun (WGS) entry which is preliminary data.</text>
</comment>
<dbReference type="PROSITE" id="PS00216">
    <property type="entry name" value="SUGAR_TRANSPORT_1"/>
    <property type="match status" value="1"/>
</dbReference>
<feature type="transmembrane region" description="Helical" evidence="9">
    <location>
        <begin position="324"/>
        <end position="346"/>
    </location>
</feature>
<reference evidence="11 12" key="1">
    <citation type="journal article" date="2024" name="Insects">
        <title>An Improved Chromosome-Level Genome Assembly of the Firefly Pyrocoelia pectoralis.</title>
        <authorList>
            <person name="Fu X."/>
            <person name="Meyer-Rochow V.B."/>
            <person name="Ballantyne L."/>
            <person name="Zhu X."/>
        </authorList>
    </citation>
    <scope>NUCLEOTIDE SEQUENCE [LARGE SCALE GENOMIC DNA]</scope>
    <source>
        <strain evidence="11">XCY_ONT2</strain>
    </source>
</reference>
<evidence type="ECO:0000256" key="5">
    <source>
        <dbReference type="ARBA" id="ARBA00022692"/>
    </source>
</evidence>
<evidence type="ECO:0000259" key="10">
    <source>
        <dbReference type="PROSITE" id="PS50850"/>
    </source>
</evidence>
<feature type="transmembrane region" description="Helical" evidence="9">
    <location>
        <begin position="149"/>
        <end position="167"/>
    </location>
</feature>
<evidence type="ECO:0000313" key="12">
    <source>
        <dbReference type="Proteomes" id="UP001329430"/>
    </source>
</evidence>
<dbReference type="PANTHER" id="PTHR48021">
    <property type="match status" value="1"/>
</dbReference>
<proteinExistence type="predicted"/>
<evidence type="ECO:0000256" key="4">
    <source>
        <dbReference type="ARBA" id="ARBA00022597"/>
    </source>
</evidence>
<evidence type="ECO:0000256" key="9">
    <source>
        <dbReference type="SAM" id="Phobius"/>
    </source>
</evidence>
<dbReference type="GO" id="GO:0005886">
    <property type="term" value="C:plasma membrane"/>
    <property type="evidence" value="ECO:0007669"/>
    <property type="project" value="UniProtKB-SubCell"/>
</dbReference>
<evidence type="ECO:0000256" key="2">
    <source>
        <dbReference type="ARBA" id="ARBA00022448"/>
    </source>
</evidence>
<evidence type="ECO:0000256" key="1">
    <source>
        <dbReference type="ARBA" id="ARBA00004651"/>
    </source>
</evidence>
<dbReference type="FunFam" id="1.20.1250.20:FF:000218">
    <property type="entry name" value="facilitated trehalose transporter Tret1"/>
    <property type="match status" value="1"/>
</dbReference>
<evidence type="ECO:0000256" key="3">
    <source>
        <dbReference type="ARBA" id="ARBA00022475"/>
    </source>
</evidence>
<dbReference type="PROSITE" id="PS50850">
    <property type="entry name" value="MFS"/>
    <property type="match status" value="1"/>
</dbReference>
<keyword evidence="7 9" id="KW-0472">Membrane</keyword>
<keyword evidence="4" id="KW-0762">Sugar transport</keyword>
<feature type="transmembrane region" description="Helical" evidence="9">
    <location>
        <begin position="173"/>
        <end position="194"/>
    </location>
</feature>
<dbReference type="PANTHER" id="PTHR48021:SF1">
    <property type="entry name" value="GH07001P-RELATED"/>
    <property type="match status" value="1"/>
</dbReference>
<keyword evidence="3" id="KW-1003">Cell membrane</keyword>
<feature type="transmembrane region" description="Helical" evidence="9">
    <location>
        <begin position="423"/>
        <end position="444"/>
    </location>
</feature>
<dbReference type="EMBL" id="JAVRBK010000007">
    <property type="protein sequence ID" value="KAK5641089.1"/>
    <property type="molecule type" value="Genomic_DNA"/>
</dbReference>
<dbReference type="InterPro" id="IPR005829">
    <property type="entry name" value="Sugar_transporter_CS"/>
</dbReference>
<keyword evidence="6 9" id="KW-1133">Transmembrane helix</keyword>
<keyword evidence="8" id="KW-0175">Coiled coil</keyword>
<feature type="transmembrane region" description="Helical" evidence="9">
    <location>
        <begin position="297"/>
        <end position="317"/>
    </location>
</feature>
<dbReference type="InterPro" id="IPR036259">
    <property type="entry name" value="MFS_trans_sf"/>
</dbReference>
<evidence type="ECO:0000256" key="7">
    <source>
        <dbReference type="ARBA" id="ARBA00023136"/>
    </source>
</evidence>
<evidence type="ECO:0000313" key="11">
    <source>
        <dbReference type="EMBL" id="KAK5641089.1"/>
    </source>
</evidence>
<keyword evidence="2" id="KW-0813">Transport</keyword>
<accession>A0AAN7VCW4</accession>
<feature type="transmembrane region" description="Helical" evidence="9">
    <location>
        <begin position="352"/>
        <end position="377"/>
    </location>
</feature>
<evidence type="ECO:0000256" key="8">
    <source>
        <dbReference type="SAM" id="Coils"/>
    </source>
</evidence>
<evidence type="ECO:0000256" key="6">
    <source>
        <dbReference type="ARBA" id="ARBA00022989"/>
    </source>
</evidence>
<dbReference type="SUPFAM" id="SSF103473">
    <property type="entry name" value="MFS general substrate transporter"/>
    <property type="match status" value="1"/>
</dbReference>
<keyword evidence="5 9" id="KW-0812">Transmembrane</keyword>
<dbReference type="GO" id="GO:0022857">
    <property type="term" value="F:transmembrane transporter activity"/>
    <property type="evidence" value="ECO:0007669"/>
    <property type="project" value="InterPro"/>
</dbReference>
<feature type="transmembrane region" description="Helical" evidence="9">
    <location>
        <begin position="21"/>
        <end position="42"/>
    </location>
</feature>
<dbReference type="Gene3D" id="1.20.1250.20">
    <property type="entry name" value="MFS general substrate transporter like domains"/>
    <property type="match status" value="1"/>
</dbReference>
<dbReference type="InterPro" id="IPR005828">
    <property type="entry name" value="MFS_sugar_transport-like"/>
</dbReference>
<dbReference type="Proteomes" id="UP001329430">
    <property type="component" value="Chromosome 7"/>
</dbReference>
<feature type="transmembrane region" description="Helical" evidence="9">
    <location>
        <begin position="62"/>
        <end position="83"/>
    </location>
</feature>
<feature type="coiled-coil region" evidence="8">
    <location>
        <begin position="217"/>
        <end position="244"/>
    </location>
</feature>
<dbReference type="PROSITE" id="PS00217">
    <property type="entry name" value="SUGAR_TRANSPORT_2"/>
    <property type="match status" value="1"/>
</dbReference>
<feature type="transmembrane region" description="Helical" evidence="9">
    <location>
        <begin position="260"/>
        <end position="285"/>
    </location>
</feature>
<organism evidence="11 12">
    <name type="scientific">Pyrocoelia pectoralis</name>
    <dbReference type="NCBI Taxonomy" id="417401"/>
    <lineage>
        <taxon>Eukaryota</taxon>
        <taxon>Metazoa</taxon>
        <taxon>Ecdysozoa</taxon>
        <taxon>Arthropoda</taxon>
        <taxon>Hexapoda</taxon>
        <taxon>Insecta</taxon>
        <taxon>Pterygota</taxon>
        <taxon>Neoptera</taxon>
        <taxon>Endopterygota</taxon>
        <taxon>Coleoptera</taxon>
        <taxon>Polyphaga</taxon>
        <taxon>Elateriformia</taxon>
        <taxon>Elateroidea</taxon>
        <taxon>Lampyridae</taxon>
        <taxon>Lampyrinae</taxon>
        <taxon>Pyrocoelia</taxon>
    </lineage>
</organism>